<reference evidence="2" key="2">
    <citation type="submission" date="2023-12" db="EMBL/GenBank/DDBJ databases">
        <authorList>
            <person name="Sun Q."/>
            <person name="Inoue M."/>
        </authorList>
    </citation>
    <scope>NUCLEOTIDE SEQUENCE</scope>
    <source>
        <strain evidence="2">JCM 12289</strain>
    </source>
</reference>
<dbReference type="Proteomes" id="UP001500962">
    <property type="component" value="Unassembled WGS sequence"/>
</dbReference>
<accession>A0AAV3SED1</accession>
<organism evidence="2 3">
    <name type="scientific">Halococcus dombrowskii</name>
    <dbReference type="NCBI Taxonomy" id="179637"/>
    <lineage>
        <taxon>Archaea</taxon>
        <taxon>Methanobacteriati</taxon>
        <taxon>Methanobacteriota</taxon>
        <taxon>Stenosarchaea group</taxon>
        <taxon>Halobacteria</taxon>
        <taxon>Halobacteriales</taxon>
        <taxon>Halococcaceae</taxon>
        <taxon>Halococcus</taxon>
    </lineage>
</organism>
<dbReference type="EMBL" id="BAAADN010000012">
    <property type="protein sequence ID" value="GAA0453935.1"/>
    <property type="molecule type" value="Genomic_DNA"/>
</dbReference>
<evidence type="ECO:0000313" key="3">
    <source>
        <dbReference type="Proteomes" id="UP001500962"/>
    </source>
</evidence>
<comment type="caution">
    <text evidence="2">The sequence shown here is derived from an EMBL/GenBank/DDBJ whole genome shotgun (WGS) entry which is preliminary data.</text>
</comment>
<proteinExistence type="predicted"/>
<gene>
    <name evidence="2" type="ORF">GCM10008985_07120</name>
</gene>
<feature type="region of interest" description="Disordered" evidence="1">
    <location>
        <begin position="1"/>
        <end position="20"/>
    </location>
</feature>
<sequence>MGLDELKSKIDEQESEPTHDETVEVCSMLLEEYGFWAAYDWVRYTFDDFHPKETKRELERIAQNRV</sequence>
<evidence type="ECO:0000313" key="2">
    <source>
        <dbReference type="EMBL" id="GAA0453935.1"/>
    </source>
</evidence>
<dbReference type="AlphaFoldDB" id="A0AAV3SED1"/>
<evidence type="ECO:0000256" key="1">
    <source>
        <dbReference type="SAM" id="MobiDB-lite"/>
    </source>
</evidence>
<protein>
    <submittedName>
        <fullName evidence="2">Uncharacterized protein</fullName>
    </submittedName>
</protein>
<reference evidence="2" key="1">
    <citation type="journal article" date="2014" name="Int. J. Syst. Evol. Microbiol.">
        <title>Complete genome sequence of Corynebacterium casei LMG S-19264T (=DSM 44701T), isolated from a smear-ripened cheese.</title>
        <authorList>
            <consortium name="US DOE Joint Genome Institute (JGI-PGF)"/>
            <person name="Walter F."/>
            <person name="Albersmeier A."/>
            <person name="Kalinowski J."/>
            <person name="Ruckert C."/>
        </authorList>
    </citation>
    <scope>NUCLEOTIDE SEQUENCE</scope>
    <source>
        <strain evidence="2">JCM 12289</strain>
    </source>
</reference>
<name>A0AAV3SED1_HALDO</name>